<dbReference type="InterPro" id="IPR013078">
    <property type="entry name" value="His_Pase_superF_clade-1"/>
</dbReference>
<dbReference type="EMBL" id="BOPO01000028">
    <property type="protein sequence ID" value="GIL26706.1"/>
    <property type="molecule type" value="Genomic_DNA"/>
</dbReference>
<keyword evidence="3" id="KW-1185">Reference proteome</keyword>
<dbReference type="SMART" id="SM00855">
    <property type="entry name" value="PGAM"/>
    <property type="match status" value="1"/>
</dbReference>
<evidence type="ECO:0000313" key="2">
    <source>
        <dbReference type="EMBL" id="GIL26706.1"/>
    </source>
</evidence>
<dbReference type="AlphaFoldDB" id="A0A8J4EJU7"/>
<dbReference type="SUPFAM" id="SSF53254">
    <property type="entry name" value="Phosphoglycerate mutase-like"/>
    <property type="match status" value="1"/>
</dbReference>
<reference evidence="3" key="1">
    <citation type="journal article" date="2021" name="Int. J. Syst. Evol. Microbiol.">
        <title>Actinocatenispora comari sp. nov., an endophytic actinomycete isolated from aerial parts of Comarum salesowianum.</title>
        <authorList>
            <person name="Oyunbileg N."/>
            <person name="Iizaka Y."/>
            <person name="Hamada M."/>
            <person name="Davaapurev B.O."/>
            <person name="Fukumoto A."/>
            <person name="Tsetseg B."/>
            <person name="Kato F."/>
            <person name="Tamura T."/>
            <person name="Batkhuu J."/>
            <person name="Anzai Y."/>
        </authorList>
    </citation>
    <scope>NUCLEOTIDE SEQUENCE [LARGE SCALE GENOMIC DNA]</scope>
    <source>
        <strain evidence="3">NUM-2625</strain>
    </source>
</reference>
<feature type="region of interest" description="Disordered" evidence="1">
    <location>
        <begin position="154"/>
        <end position="173"/>
    </location>
</feature>
<dbReference type="InterPro" id="IPR029033">
    <property type="entry name" value="His_PPase_superfam"/>
</dbReference>
<evidence type="ECO:0000256" key="1">
    <source>
        <dbReference type="SAM" id="MobiDB-lite"/>
    </source>
</evidence>
<dbReference type="Pfam" id="PF00300">
    <property type="entry name" value="His_Phos_1"/>
    <property type="match status" value="1"/>
</dbReference>
<dbReference type="Proteomes" id="UP000614996">
    <property type="component" value="Unassembled WGS sequence"/>
</dbReference>
<name>A0A8J4EJU7_9ACTN</name>
<evidence type="ECO:0008006" key="4">
    <source>
        <dbReference type="Google" id="ProtNLM"/>
    </source>
</evidence>
<comment type="caution">
    <text evidence="2">The sequence shown here is derived from an EMBL/GenBank/DDBJ whole genome shotgun (WGS) entry which is preliminary data.</text>
</comment>
<accession>A0A8J4EJU7</accession>
<organism evidence="2 3">
    <name type="scientific">Actinocatenispora comari</name>
    <dbReference type="NCBI Taxonomy" id="2807577"/>
    <lineage>
        <taxon>Bacteria</taxon>
        <taxon>Bacillati</taxon>
        <taxon>Actinomycetota</taxon>
        <taxon>Actinomycetes</taxon>
        <taxon>Micromonosporales</taxon>
        <taxon>Micromonosporaceae</taxon>
        <taxon>Actinocatenispora</taxon>
    </lineage>
</organism>
<dbReference type="RefSeq" id="WP_207124496.1">
    <property type="nucleotide sequence ID" value="NZ_BOPO01000028.1"/>
</dbReference>
<proteinExistence type="predicted"/>
<dbReference type="Gene3D" id="3.40.50.1240">
    <property type="entry name" value="Phosphoglycerate mutase-like"/>
    <property type="match status" value="1"/>
</dbReference>
<evidence type="ECO:0000313" key="3">
    <source>
        <dbReference type="Proteomes" id="UP000614996"/>
    </source>
</evidence>
<gene>
    <name evidence="2" type="ORF">NUM_19600</name>
</gene>
<protein>
    <recommendedName>
        <fullName evidence="4">Histidine phosphatase family protein</fullName>
    </recommendedName>
</protein>
<sequence>MIYLVRHAQPAVRRKVAPDRWELTADGRSAAARLAGRLPWDPYLVASDEPKAIQTLHCAYPGRAVDTDPRFGEVRRVEPVDDGYAERRRQYVSGTPLPRWELASAVVARFAAAVTDHLARADGRPLVIGTHGMALTVWLAAALPTALAGGPTAPAGDPNALSGDPATLSVGPDAPAGGPAEFWAALALPDVLAVDLATATVVRQEG</sequence>